<feature type="coiled-coil region" evidence="1">
    <location>
        <begin position="185"/>
        <end position="219"/>
    </location>
</feature>
<evidence type="ECO:0000256" key="2">
    <source>
        <dbReference type="SAM" id="MobiDB-lite"/>
    </source>
</evidence>
<protein>
    <submittedName>
        <fullName evidence="4">Uncharacterized protein</fullName>
    </submittedName>
</protein>
<dbReference type="Proteomes" id="UP001183604">
    <property type="component" value="Unassembled WGS sequence"/>
</dbReference>
<dbReference type="AlphaFoldDB" id="A0A9X3PMW9"/>
<sequence>MTPDPQGDRPPEPAAAPEPQVPQADATIPVQPSVFSGENDATVKVVPGAAPQSSPPPQHAPSPVASPQSAFESNDGFLTEAPLPAVAPQGPAPAAPPSAMPQATLPSPAPPPAQGYAMTPPPMAPSVGSPVGPPPPVMQTGPMPLPMAPRKPRNKAAITFGVIALALLAGVATFGILYSEKTNDFDAQADELAAVEAERNELEDEIVALQLERDTLQLDSDARQACSDALDILIDDEYPGTVDSFEDLGSAEYIEWAEAHDELYREVERQCLA</sequence>
<proteinExistence type="predicted"/>
<organism evidence="4 6">
    <name type="scientific">Glycomyces lechevalierae</name>
    <dbReference type="NCBI Taxonomy" id="256034"/>
    <lineage>
        <taxon>Bacteria</taxon>
        <taxon>Bacillati</taxon>
        <taxon>Actinomycetota</taxon>
        <taxon>Actinomycetes</taxon>
        <taxon>Glycomycetales</taxon>
        <taxon>Glycomycetaceae</taxon>
        <taxon>Glycomyces</taxon>
    </lineage>
</organism>
<feature type="compositionally biased region" description="Low complexity" evidence="2">
    <location>
        <begin position="61"/>
        <end position="70"/>
    </location>
</feature>
<keyword evidence="7" id="KW-1185">Reference proteome</keyword>
<evidence type="ECO:0000313" key="5">
    <source>
        <dbReference type="EMBL" id="MDR7340185.1"/>
    </source>
</evidence>
<evidence type="ECO:0000313" key="6">
    <source>
        <dbReference type="Proteomes" id="UP001145799"/>
    </source>
</evidence>
<gene>
    <name evidence="5" type="ORF">J2S69_003904</name>
    <name evidence="4" type="ORF">O2L01_17625</name>
</gene>
<keyword evidence="1" id="KW-0175">Coiled coil</keyword>
<feature type="region of interest" description="Disordered" evidence="2">
    <location>
        <begin position="1"/>
        <end position="139"/>
    </location>
</feature>
<feature type="compositionally biased region" description="Basic and acidic residues" evidence="2">
    <location>
        <begin position="1"/>
        <end position="11"/>
    </location>
</feature>
<reference evidence="4" key="1">
    <citation type="submission" date="2022-12" db="EMBL/GenBank/DDBJ databases">
        <title>Gycomyces niveus sp.nov., a novel actinomycete isolated from soil in Shouguang.</title>
        <authorList>
            <person name="Yang X."/>
        </authorList>
    </citation>
    <scope>NUCLEOTIDE SEQUENCE</scope>
    <source>
        <strain evidence="4">DSM 44724</strain>
    </source>
</reference>
<keyword evidence="3" id="KW-0472">Membrane</keyword>
<name>A0A9X3PMW9_9ACTN</name>
<evidence type="ECO:0000313" key="7">
    <source>
        <dbReference type="Proteomes" id="UP001183604"/>
    </source>
</evidence>
<dbReference type="RefSeq" id="WP_270123307.1">
    <property type="nucleotide sequence ID" value="NZ_BAAAOM010000003.1"/>
</dbReference>
<evidence type="ECO:0000256" key="1">
    <source>
        <dbReference type="SAM" id="Coils"/>
    </source>
</evidence>
<accession>A0A9X3PMW9</accession>
<evidence type="ECO:0000256" key="3">
    <source>
        <dbReference type="SAM" id="Phobius"/>
    </source>
</evidence>
<dbReference type="Proteomes" id="UP001145799">
    <property type="component" value="Unassembled WGS sequence"/>
</dbReference>
<dbReference type="EMBL" id="JAVDYD010000001">
    <property type="protein sequence ID" value="MDR7340185.1"/>
    <property type="molecule type" value="Genomic_DNA"/>
</dbReference>
<feature type="compositionally biased region" description="Pro residues" evidence="2">
    <location>
        <begin position="90"/>
        <end position="99"/>
    </location>
</feature>
<reference evidence="5 7" key="2">
    <citation type="submission" date="2023-07" db="EMBL/GenBank/DDBJ databases">
        <title>Sequencing the genomes of 1000 actinobacteria strains.</title>
        <authorList>
            <person name="Klenk H.-P."/>
        </authorList>
    </citation>
    <scope>NUCLEOTIDE SEQUENCE [LARGE SCALE GENOMIC DNA]</scope>
    <source>
        <strain evidence="5 7">DSM 44724</strain>
    </source>
</reference>
<keyword evidence="3" id="KW-0812">Transmembrane</keyword>
<dbReference type="EMBL" id="JAPZVQ010000011">
    <property type="protein sequence ID" value="MDA1386824.1"/>
    <property type="molecule type" value="Genomic_DNA"/>
</dbReference>
<comment type="caution">
    <text evidence="4">The sequence shown here is derived from an EMBL/GenBank/DDBJ whole genome shotgun (WGS) entry which is preliminary data.</text>
</comment>
<keyword evidence="3" id="KW-1133">Transmembrane helix</keyword>
<evidence type="ECO:0000313" key="4">
    <source>
        <dbReference type="EMBL" id="MDA1386824.1"/>
    </source>
</evidence>
<feature type="compositionally biased region" description="Pro residues" evidence="2">
    <location>
        <begin position="107"/>
        <end position="124"/>
    </location>
</feature>
<feature type="transmembrane region" description="Helical" evidence="3">
    <location>
        <begin position="156"/>
        <end position="178"/>
    </location>
</feature>